<feature type="region of interest" description="Disordered" evidence="2">
    <location>
        <begin position="1"/>
        <end position="47"/>
    </location>
</feature>
<feature type="compositionally biased region" description="Low complexity" evidence="2">
    <location>
        <begin position="33"/>
        <end position="46"/>
    </location>
</feature>
<dbReference type="PANTHER" id="PTHR11206">
    <property type="entry name" value="MULTIDRUG RESISTANCE PROTEIN"/>
    <property type="match status" value="1"/>
</dbReference>
<dbReference type="AlphaFoldDB" id="A0AA88D3N3"/>
<sequence>MGENKQPLLSTGGEAEDQQQNNQQDHRQGTILPPTNSSSLTSSFTPDAADIPPIGGVRDLYREFCHESKKLWYLAGPAIFTSLCQYSLGAVTQVFAGQVGTLALAAVSVENSVVAGFSFGVMVVNSAPRTGDSVRASVWGGSARHAGGLYAEIVGDSQHHRCVVVLSLHICAAAAEADRADTGDIGGGGCVLDLDDPAAVRVRADLPDGQVPAGAEQDDGHVGDSGGGSGAARLLQLAADDEAGVGPGRSRRGAQRVVVVHCGGSAGLHLQWGLWASLVWLFMAGVS</sequence>
<organism evidence="3 4">
    <name type="scientific">Ficus carica</name>
    <name type="common">Common fig</name>
    <dbReference type="NCBI Taxonomy" id="3494"/>
    <lineage>
        <taxon>Eukaryota</taxon>
        <taxon>Viridiplantae</taxon>
        <taxon>Streptophyta</taxon>
        <taxon>Embryophyta</taxon>
        <taxon>Tracheophyta</taxon>
        <taxon>Spermatophyta</taxon>
        <taxon>Magnoliopsida</taxon>
        <taxon>eudicotyledons</taxon>
        <taxon>Gunneridae</taxon>
        <taxon>Pentapetalae</taxon>
        <taxon>rosids</taxon>
        <taxon>fabids</taxon>
        <taxon>Rosales</taxon>
        <taxon>Moraceae</taxon>
        <taxon>Ficeae</taxon>
        <taxon>Ficus</taxon>
    </lineage>
</organism>
<dbReference type="GO" id="GO:0016020">
    <property type="term" value="C:membrane"/>
    <property type="evidence" value="ECO:0007669"/>
    <property type="project" value="InterPro"/>
</dbReference>
<dbReference type="InterPro" id="IPR002528">
    <property type="entry name" value="MATE_fam"/>
</dbReference>
<protein>
    <recommendedName>
        <fullName evidence="5">Protein DETOXIFICATION</fullName>
    </recommendedName>
</protein>
<gene>
    <name evidence="3" type="ORF">TIFTF001_010749</name>
</gene>
<keyword evidence="4" id="KW-1185">Reference proteome</keyword>
<dbReference type="GO" id="GO:0042910">
    <property type="term" value="F:xenobiotic transmembrane transporter activity"/>
    <property type="evidence" value="ECO:0007669"/>
    <property type="project" value="InterPro"/>
</dbReference>
<dbReference type="GO" id="GO:0015297">
    <property type="term" value="F:antiporter activity"/>
    <property type="evidence" value="ECO:0007669"/>
    <property type="project" value="InterPro"/>
</dbReference>
<comment type="similarity">
    <text evidence="1">Belongs to the multi antimicrobial extrusion (MATE) (TC 2.A.66.1) family.</text>
</comment>
<name>A0AA88D3N3_FICCA</name>
<accession>A0AA88D3N3</accession>
<evidence type="ECO:0000256" key="2">
    <source>
        <dbReference type="SAM" id="MobiDB-lite"/>
    </source>
</evidence>
<evidence type="ECO:0000256" key="1">
    <source>
        <dbReference type="ARBA" id="ARBA00010199"/>
    </source>
</evidence>
<evidence type="ECO:0008006" key="5">
    <source>
        <dbReference type="Google" id="ProtNLM"/>
    </source>
</evidence>
<feature type="region of interest" description="Disordered" evidence="2">
    <location>
        <begin position="208"/>
        <end position="228"/>
    </location>
</feature>
<dbReference type="Pfam" id="PF01554">
    <property type="entry name" value="MatE"/>
    <property type="match status" value="1"/>
</dbReference>
<reference evidence="3" key="1">
    <citation type="submission" date="2023-07" db="EMBL/GenBank/DDBJ databases">
        <title>draft genome sequence of fig (Ficus carica).</title>
        <authorList>
            <person name="Takahashi T."/>
            <person name="Nishimura K."/>
        </authorList>
    </citation>
    <scope>NUCLEOTIDE SEQUENCE</scope>
</reference>
<dbReference type="Proteomes" id="UP001187192">
    <property type="component" value="Unassembled WGS sequence"/>
</dbReference>
<dbReference type="EMBL" id="BTGU01000013">
    <property type="protein sequence ID" value="GMN41531.1"/>
    <property type="molecule type" value="Genomic_DNA"/>
</dbReference>
<evidence type="ECO:0000313" key="4">
    <source>
        <dbReference type="Proteomes" id="UP001187192"/>
    </source>
</evidence>
<comment type="caution">
    <text evidence="3">The sequence shown here is derived from an EMBL/GenBank/DDBJ whole genome shotgun (WGS) entry which is preliminary data.</text>
</comment>
<evidence type="ECO:0000313" key="3">
    <source>
        <dbReference type="EMBL" id="GMN41531.1"/>
    </source>
</evidence>
<proteinExistence type="inferred from homology"/>